<name>A0A8S8XCA4_9PROT</name>
<dbReference type="GO" id="GO:0016020">
    <property type="term" value="C:membrane"/>
    <property type="evidence" value="ECO:0007669"/>
    <property type="project" value="TreeGrafter"/>
</dbReference>
<sequence length="336" mass="36144">MKRIGRILAALLLALVLVVAGLKLAEPHVVPPGQMVDVGGLRMRIECTGPASAQTVLLESGATGLGAYYYWMQQGLSQRVRTCNYDRVGSGWSDDNDAPHDAQHFSQQLHALLQAANVKPPYVLAGHSLGGIVIRVFAKDYPSEVSGLVFLDSSHPGQVEKLPKPPIESASPGAIVFLTKAMEFAATTGLTHLFNPSGKQLEQAPWFQALPSARQEQLMALTHRAQTYKGAREELLGLEDSFRQGGLVTTLGDRPLLVISAAEIPEIPGISAQWGEEFLRQVGALHQELASLSSRGRRIVLPGAHVTMVVQKDHASQVVSAILEVVDEAAALPPLR</sequence>
<dbReference type="Gene3D" id="3.40.50.1820">
    <property type="entry name" value="alpha/beta hydrolase"/>
    <property type="match status" value="1"/>
</dbReference>
<dbReference type="SUPFAM" id="SSF53474">
    <property type="entry name" value="alpha/beta-Hydrolases"/>
    <property type="match status" value="1"/>
</dbReference>
<dbReference type="InterPro" id="IPR000073">
    <property type="entry name" value="AB_hydrolase_1"/>
</dbReference>
<protein>
    <recommendedName>
        <fullName evidence="1">AB hydrolase-1 domain-containing protein</fullName>
    </recommendedName>
</protein>
<dbReference type="InterPro" id="IPR050266">
    <property type="entry name" value="AB_hydrolase_sf"/>
</dbReference>
<gene>
    <name evidence="2" type="ORF">TMPK1_11740</name>
</gene>
<dbReference type="AlphaFoldDB" id="A0A8S8XCA4"/>
<accession>A0A8S8XCA4</accession>
<proteinExistence type="predicted"/>
<organism evidence="2 3">
    <name type="scientific">Roseiterribacter gracilis</name>
    <dbReference type="NCBI Taxonomy" id="2812848"/>
    <lineage>
        <taxon>Bacteria</taxon>
        <taxon>Pseudomonadati</taxon>
        <taxon>Pseudomonadota</taxon>
        <taxon>Alphaproteobacteria</taxon>
        <taxon>Rhodospirillales</taxon>
        <taxon>Roseiterribacteraceae</taxon>
        <taxon>Roseiterribacter</taxon>
    </lineage>
</organism>
<evidence type="ECO:0000259" key="1">
    <source>
        <dbReference type="Pfam" id="PF00561"/>
    </source>
</evidence>
<dbReference type="PANTHER" id="PTHR43798">
    <property type="entry name" value="MONOACYLGLYCEROL LIPASE"/>
    <property type="match status" value="1"/>
</dbReference>
<dbReference type="Proteomes" id="UP000681075">
    <property type="component" value="Unassembled WGS sequence"/>
</dbReference>
<comment type="caution">
    <text evidence="2">The sequence shown here is derived from an EMBL/GenBank/DDBJ whole genome shotgun (WGS) entry which is preliminary data.</text>
</comment>
<dbReference type="RefSeq" id="WP_420242037.1">
    <property type="nucleotide sequence ID" value="NZ_BOPV01000001.1"/>
</dbReference>
<evidence type="ECO:0000313" key="2">
    <source>
        <dbReference type="EMBL" id="GIL38937.1"/>
    </source>
</evidence>
<dbReference type="PANTHER" id="PTHR43798:SF33">
    <property type="entry name" value="HYDROLASE, PUTATIVE (AFU_ORTHOLOGUE AFUA_2G14860)-RELATED"/>
    <property type="match status" value="1"/>
</dbReference>
<keyword evidence="3" id="KW-1185">Reference proteome</keyword>
<reference evidence="2" key="1">
    <citation type="submission" date="2021-02" db="EMBL/GenBank/DDBJ databases">
        <title>Genome sequence of Rhodospirillales sp. strain TMPK1 isolated from soil.</title>
        <authorList>
            <person name="Nakai R."/>
            <person name="Kusada H."/>
            <person name="Tamaki H."/>
        </authorList>
    </citation>
    <scope>NUCLEOTIDE SEQUENCE</scope>
    <source>
        <strain evidence="2">TMPK1</strain>
    </source>
</reference>
<dbReference type="EMBL" id="BOPV01000001">
    <property type="protein sequence ID" value="GIL38937.1"/>
    <property type="molecule type" value="Genomic_DNA"/>
</dbReference>
<evidence type="ECO:0000313" key="3">
    <source>
        <dbReference type="Proteomes" id="UP000681075"/>
    </source>
</evidence>
<dbReference type="Pfam" id="PF00561">
    <property type="entry name" value="Abhydrolase_1"/>
    <property type="match status" value="1"/>
</dbReference>
<dbReference type="InterPro" id="IPR029058">
    <property type="entry name" value="AB_hydrolase_fold"/>
</dbReference>
<feature type="domain" description="AB hydrolase-1" evidence="1">
    <location>
        <begin position="55"/>
        <end position="156"/>
    </location>
</feature>